<evidence type="ECO:0008006" key="3">
    <source>
        <dbReference type="Google" id="ProtNLM"/>
    </source>
</evidence>
<protein>
    <recommendedName>
        <fullName evidence="3">HEAT repeat-containing protein 1</fullName>
    </recommendedName>
</protein>
<dbReference type="SUPFAM" id="SSF48371">
    <property type="entry name" value="ARM repeat"/>
    <property type="match status" value="1"/>
</dbReference>
<dbReference type="Proteomes" id="UP000002729">
    <property type="component" value="Unassembled WGS sequence"/>
</dbReference>
<dbReference type="InterPro" id="IPR016024">
    <property type="entry name" value="ARM-type_fold"/>
</dbReference>
<dbReference type="OrthoDB" id="1497633at2759"/>
<dbReference type="KEGG" id="aaf:AURANDRAFT_68981"/>
<gene>
    <name evidence="1" type="ORF">AURANDRAFT_68981</name>
</gene>
<dbReference type="InParanoid" id="F0YRC8"/>
<sequence>MARSLDPSFSVMDAFEREALLTLLRASHESERTLAAYQLRRLVSRAAREMSGETFGRFEDELYSTLFRMVHHGGDVEERLGGVAAIEALVGAPSAEPETKGIKFANVLSNALKQCCVGDGRGGSSQFLGSPEGQRQFVTRTAAALGRLARRGPASSSDHVEFEVGRALEWLQRPAGADGHLGGAKAAADAPGGAQRRLAACLVLRELAKHAPTLFYARVRDFFERVWPALMDARSPDVREAAAAALGAALEIVARRPTAQHSHFYCAIYAKAHAALAPH</sequence>
<dbReference type="GeneID" id="20227158"/>
<evidence type="ECO:0000313" key="1">
    <source>
        <dbReference type="EMBL" id="EGB02332.1"/>
    </source>
</evidence>
<feature type="non-terminal residue" evidence="1">
    <location>
        <position position="279"/>
    </location>
</feature>
<dbReference type="EMBL" id="GL833612">
    <property type="protein sequence ID" value="EGB02332.1"/>
    <property type="molecule type" value="Genomic_DNA"/>
</dbReference>
<dbReference type="OMA" id="INDIWPA"/>
<dbReference type="eggNOG" id="KOG0891">
    <property type="taxonomic scope" value="Eukaryota"/>
</dbReference>
<accession>F0YRC8</accession>
<dbReference type="InterPro" id="IPR011989">
    <property type="entry name" value="ARM-like"/>
</dbReference>
<keyword evidence="2" id="KW-1185">Reference proteome</keyword>
<evidence type="ECO:0000313" key="2">
    <source>
        <dbReference type="Proteomes" id="UP000002729"/>
    </source>
</evidence>
<dbReference type="Gene3D" id="1.25.10.10">
    <property type="entry name" value="Leucine-rich Repeat Variant"/>
    <property type="match status" value="1"/>
</dbReference>
<reference evidence="1 2" key="1">
    <citation type="journal article" date="2011" name="Proc. Natl. Acad. Sci. U.S.A.">
        <title>Niche of harmful alga Aureococcus anophagefferens revealed through ecogenomics.</title>
        <authorList>
            <person name="Gobler C.J."/>
            <person name="Berry D.L."/>
            <person name="Dyhrman S.T."/>
            <person name="Wilhelm S.W."/>
            <person name="Salamov A."/>
            <person name="Lobanov A.V."/>
            <person name="Zhang Y."/>
            <person name="Collier J.L."/>
            <person name="Wurch L.L."/>
            <person name="Kustka A.B."/>
            <person name="Dill B.D."/>
            <person name="Shah M."/>
            <person name="VerBerkmoes N.C."/>
            <person name="Kuo A."/>
            <person name="Terry A."/>
            <person name="Pangilinan J."/>
            <person name="Lindquist E.A."/>
            <person name="Lucas S."/>
            <person name="Paulsen I.T."/>
            <person name="Hattenrath-Lehmann T.K."/>
            <person name="Talmage S.C."/>
            <person name="Walker E.A."/>
            <person name="Koch F."/>
            <person name="Burson A.M."/>
            <person name="Marcoval M.A."/>
            <person name="Tang Y.Z."/>
            <person name="Lecleir G.R."/>
            <person name="Coyne K.J."/>
            <person name="Berg G.M."/>
            <person name="Bertrand E.M."/>
            <person name="Saito M.A."/>
            <person name="Gladyshev V.N."/>
            <person name="Grigoriev I.V."/>
        </authorList>
    </citation>
    <scope>NUCLEOTIDE SEQUENCE [LARGE SCALE GENOMIC DNA]</scope>
    <source>
        <strain evidence="2">CCMP 1984</strain>
    </source>
</reference>
<dbReference type="RefSeq" id="XP_009042970.1">
    <property type="nucleotide sequence ID" value="XM_009044722.1"/>
</dbReference>
<name>F0YRC8_AURAN</name>
<proteinExistence type="predicted"/>
<organism evidence="2">
    <name type="scientific">Aureococcus anophagefferens</name>
    <name type="common">Harmful bloom alga</name>
    <dbReference type="NCBI Taxonomy" id="44056"/>
    <lineage>
        <taxon>Eukaryota</taxon>
        <taxon>Sar</taxon>
        <taxon>Stramenopiles</taxon>
        <taxon>Ochrophyta</taxon>
        <taxon>Pelagophyceae</taxon>
        <taxon>Pelagomonadales</taxon>
        <taxon>Pelagomonadaceae</taxon>
        <taxon>Aureococcus</taxon>
    </lineage>
</organism>
<dbReference type="AlphaFoldDB" id="F0YRC8"/>